<comment type="caution">
    <text evidence="7">The sequence shown here is derived from an EMBL/GenBank/DDBJ whole genome shotgun (WGS) entry which is preliminary data.</text>
</comment>
<evidence type="ECO:0000259" key="6">
    <source>
        <dbReference type="Pfam" id="PF06803"/>
    </source>
</evidence>
<evidence type="ECO:0000256" key="4">
    <source>
        <dbReference type="ARBA" id="ARBA00023136"/>
    </source>
</evidence>
<evidence type="ECO:0000313" key="8">
    <source>
        <dbReference type="Proteomes" id="UP000679691"/>
    </source>
</evidence>
<keyword evidence="5" id="KW-0175">Coiled coil</keyword>
<keyword evidence="8" id="KW-1185">Reference proteome</keyword>
<keyword evidence="3" id="KW-1133">Transmembrane helix</keyword>
<keyword evidence="4" id="KW-0472">Membrane</keyword>
<comment type="subcellular location">
    <subcellularLocation>
        <location evidence="1">Endomembrane system</location>
        <topology evidence="1">Multi-pass membrane protein</topology>
    </subcellularLocation>
</comment>
<protein>
    <submittedName>
        <fullName evidence="7">DUF1232 domain-containing protein</fullName>
    </submittedName>
</protein>
<accession>A0A8T4HEA6</accession>
<dbReference type="RefSeq" id="WP_353547177.1">
    <property type="nucleotide sequence ID" value="NZ_JAGKSB010000009.1"/>
</dbReference>
<dbReference type="Proteomes" id="UP000679691">
    <property type="component" value="Unassembled WGS sequence"/>
</dbReference>
<evidence type="ECO:0000256" key="1">
    <source>
        <dbReference type="ARBA" id="ARBA00004127"/>
    </source>
</evidence>
<proteinExistence type="predicted"/>
<reference evidence="7" key="1">
    <citation type="submission" date="2021-03" db="EMBL/GenBank/DDBJ databases">
        <authorList>
            <person name="Lu T."/>
            <person name="Wang Q."/>
            <person name="Han X."/>
        </authorList>
    </citation>
    <scope>NUCLEOTIDE SEQUENCE</scope>
    <source>
        <strain evidence="7">WQ 2009</strain>
    </source>
</reference>
<feature type="coiled-coil region" evidence="5">
    <location>
        <begin position="19"/>
        <end position="46"/>
    </location>
</feature>
<feature type="domain" description="DUF1232" evidence="6">
    <location>
        <begin position="67"/>
        <end position="99"/>
    </location>
</feature>
<name>A0A8T4HEA6_9SPHI</name>
<organism evidence="7 8">
    <name type="scientific">Rhinopithecimicrobium faecis</name>
    <dbReference type="NCBI Taxonomy" id="2820698"/>
    <lineage>
        <taxon>Bacteria</taxon>
        <taxon>Pseudomonadati</taxon>
        <taxon>Bacteroidota</taxon>
        <taxon>Sphingobacteriia</taxon>
        <taxon>Sphingobacteriales</taxon>
        <taxon>Sphingobacteriaceae</taxon>
        <taxon>Rhinopithecimicrobium</taxon>
    </lineage>
</organism>
<evidence type="ECO:0000313" key="7">
    <source>
        <dbReference type="EMBL" id="MBP3943677.1"/>
    </source>
</evidence>
<dbReference type="Pfam" id="PF06803">
    <property type="entry name" value="DUF1232"/>
    <property type="match status" value="1"/>
</dbReference>
<keyword evidence="2" id="KW-0812">Transmembrane</keyword>
<dbReference type="InterPro" id="IPR010652">
    <property type="entry name" value="DUF1232"/>
</dbReference>
<dbReference type="AlphaFoldDB" id="A0A8T4HEA6"/>
<evidence type="ECO:0000256" key="3">
    <source>
        <dbReference type="ARBA" id="ARBA00022989"/>
    </source>
</evidence>
<gene>
    <name evidence="7" type="ORF">J5U18_08895</name>
</gene>
<dbReference type="EMBL" id="JAGKSB010000009">
    <property type="protein sequence ID" value="MBP3943677.1"/>
    <property type="molecule type" value="Genomic_DNA"/>
</dbReference>
<dbReference type="GO" id="GO:0012505">
    <property type="term" value="C:endomembrane system"/>
    <property type="evidence" value="ECO:0007669"/>
    <property type="project" value="UniProtKB-SubCell"/>
</dbReference>
<evidence type="ECO:0000256" key="5">
    <source>
        <dbReference type="SAM" id="Coils"/>
    </source>
</evidence>
<sequence>MKKQSLDRAMSLFERFKSERISEDDLNQAEKKAGNLNERMDDFKLLIAMCKDAFSGKYNLSKWNLSVIVGTIIYVISPVDAIPDIIPVLGWVDDVAIVSYAISKLSEEIANYKLWKNVDSQA</sequence>
<evidence type="ECO:0000256" key="2">
    <source>
        <dbReference type="ARBA" id="ARBA00022692"/>
    </source>
</evidence>